<sequence>MTLTETPFTIDNLPYGVISTAETPNPRCATVLEDDVIDLSALEQDGYFKSIPGFKGEVFSTPTLNKFASLPKEAHVQTRAALVDLLSDNDIRKKYAIPLSEVQNHLPMETKNFSDFYCSFEHTRNCSELFSMKPPASWFVIPSVYNGRQSSLRISGTPIRRPWGVTLDSNKPNDPPAFRPSARFDFELEMGVYLSHPLPPGEILNINNAKDHIFGLVILNDWSARDIQTYEMAPLGPFHSKGSGTSISPWIVPIEALEGSHCNARVQDPAPLRHLAWKGKESEATFDIELKARVIRNGKSYTVTETNLKELYWTPFQQVTHLCSAGEGLSTGDIFGTGTITSDRLNAQGEQIGVACLLERGLKRNILSEASKDGLEFLADGDEVIMEGWCVNRLTGGKFGFGECRSTILPALREGSWE</sequence>
<accession>A0A100IAP7</accession>
<dbReference type="EC" id="3.7.1.2" evidence="3 13"/>
<dbReference type="VEuPathDB" id="FungiDB:ATCC64974_79800"/>
<feature type="binding site" evidence="12">
    <location>
        <position position="187"/>
    </location>
    <ligand>
        <name>Ca(2+)</name>
        <dbReference type="ChEBI" id="CHEBI:29108"/>
    </ligand>
</feature>
<dbReference type="VEuPathDB" id="FungiDB:M747DRAFT_341650"/>
<dbReference type="InterPro" id="IPR005959">
    <property type="entry name" value="Fumarylacetoacetase"/>
</dbReference>
<dbReference type="GO" id="GO:0016853">
    <property type="term" value="F:isomerase activity"/>
    <property type="evidence" value="ECO:0007669"/>
    <property type="project" value="UniProtKB-KW"/>
</dbReference>
<gene>
    <name evidence="16" type="ORF">ABL_02321</name>
</gene>
<evidence type="ECO:0000256" key="8">
    <source>
        <dbReference type="ARBA" id="ARBA00022878"/>
    </source>
</evidence>
<feature type="active site" description="Proton acceptor" evidence="10">
    <location>
        <position position="122"/>
    </location>
</feature>
<keyword evidence="6 12" id="KW-0106">Calcium</keyword>
<dbReference type="Pfam" id="PF09298">
    <property type="entry name" value="FAA_hydrolase_N"/>
    <property type="match status" value="1"/>
</dbReference>
<comment type="pathway">
    <text evidence="1 13">Amino-acid degradation; L-phenylalanine degradation; acetoacetate and fumarate from L-phenylalanine: step 6/6.</text>
</comment>
<name>A0A100IAP7_ASPNG</name>
<keyword evidence="9 13" id="KW-0585">Phenylalanine catabolism</keyword>
<dbReference type="SUPFAM" id="SSF56529">
    <property type="entry name" value="FAH"/>
    <property type="match status" value="1"/>
</dbReference>
<feature type="binding site" evidence="12">
    <location>
        <position position="221"/>
    </location>
    <ligand>
        <name>Mg(2+)</name>
        <dbReference type="ChEBI" id="CHEBI:18420"/>
    </ligand>
</feature>
<dbReference type="InterPro" id="IPR011234">
    <property type="entry name" value="Fumarylacetoacetase-like_C"/>
</dbReference>
<comment type="similarity">
    <text evidence="2 13">Belongs to the FAH family.</text>
</comment>
<evidence type="ECO:0000256" key="7">
    <source>
        <dbReference type="ARBA" id="ARBA00022842"/>
    </source>
</evidence>
<dbReference type="InterPro" id="IPR036462">
    <property type="entry name" value="Fumarylacetoacetase_N_sf"/>
</dbReference>
<feature type="binding site" evidence="11">
    <location>
        <position position="339"/>
    </location>
    <ligand>
        <name>substrate</name>
    </ligand>
</feature>
<evidence type="ECO:0000256" key="11">
    <source>
        <dbReference type="PIRSR" id="PIRSR605959-2"/>
    </source>
</evidence>
<dbReference type="GO" id="GO:0006559">
    <property type="term" value="P:L-phenylalanine catabolic process"/>
    <property type="evidence" value="ECO:0007669"/>
    <property type="project" value="UniProtKB-UniRule"/>
</dbReference>
<dbReference type="Pfam" id="PF01557">
    <property type="entry name" value="FAA_hydrolase"/>
    <property type="match status" value="1"/>
</dbReference>
<feature type="binding site" evidence="11">
    <location>
        <position position="228"/>
    </location>
    <ligand>
        <name>substrate</name>
    </ligand>
</feature>
<reference evidence="17" key="1">
    <citation type="journal article" date="2016" name="Genome Announc.">
        <title>Draft genome sequence of Aspergillus niger strain An76.</title>
        <authorList>
            <person name="Gong W."/>
            <person name="Cheng Z."/>
            <person name="Zhang H."/>
            <person name="Liu L."/>
            <person name="Gao P."/>
            <person name="Wang L."/>
        </authorList>
    </citation>
    <scope>NUCLEOTIDE SEQUENCE [LARGE SCALE GENOMIC DNA]</scope>
    <source>
        <strain evidence="17">An76</strain>
    </source>
</reference>
<evidence type="ECO:0000256" key="13">
    <source>
        <dbReference type="RuleBase" id="RU366008"/>
    </source>
</evidence>
<evidence type="ECO:0000259" key="14">
    <source>
        <dbReference type="Pfam" id="PF01557"/>
    </source>
</evidence>
<dbReference type="OMA" id="FGFGECR"/>
<dbReference type="PaxDb" id="5061-CADANGAP00004037"/>
<organism evidence="16 17">
    <name type="scientific">Aspergillus niger</name>
    <dbReference type="NCBI Taxonomy" id="5061"/>
    <lineage>
        <taxon>Eukaryota</taxon>
        <taxon>Fungi</taxon>
        <taxon>Dikarya</taxon>
        <taxon>Ascomycota</taxon>
        <taxon>Pezizomycotina</taxon>
        <taxon>Eurotiomycetes</taxon>
        <taxon>Eurotiomycetidae</taxon>
        <taxon>Eurotiales</taxon>
        <taxon>Aspergillaceae</taxon>
        <taxon>Aspergillus</taxon>
        <taxon>Aspergillus subgen. Circumdati</taxon>
    </lineage>
</organism>
<dbReference type="Proteomes" id="UP000068243">
    <property type="component" value="Unassembled WGS sequence"/>
</dbReference>
<feature type="domain" description="Fumarylacetoacetase N-terminal" evidence="15">
    <location>
        <begin position="12"/>
        <end position="107"/>
    </location>
</feature>
<dbReference type="VEuPathDB" id="FungiDB:An04g04150"/>
<evidence type="ECO:0000313" key="16">
    <source>
        <dbReference type="EMBL" id="GAQ37802.1"/>
    </source>
</evidence>
<dbReference type="Gene3D" id="2.30.30.230">
    <property type="entry name" value="Fumarylacetoacetase, N-terminal domain"/>
    <property type="match status" value="1"/>
</dbReference>
<evidence type="ECO:0000256" key="2">
    <source>
        <dbReference type="ARBA" id="ARBA00010211"/>
    </source>
</evidence>
<dbReference type="UniPathway" id="UPA00139">
    <property type="reaction ID" value="UER00341"/>
</dbReference>
<dbReference type="InterPro" id="IPR015377">
    <property type="entry name" value="Fumarylacetoacetase_N"/>
</dbReference>
<keyword evidence="7 12" id="KW-0460">Magnesium</keyword>
<evidence type="ECO:0000256" key="4">
    <source>
        <dbReference type="ARBA" id="ARBA00022723"/>
    </source>
</evidence>
<dbReference type="AlphaFoldDB" id="A0A100IAP7"/>
<feature type="domain" description="Fumarylacetoacetase-like C-terminal" evidence="14">
    <location>
        <begin position="113"/>
        <end position="408"/>
    </location>
</feature>
<keyword evidence="8 13" id="KW-0828">Tyrosine catabolism</keyword>
<feature type="binding site" evidence="12">
    <location>
        <position position="241"/>
    </location>
    <ligand>
        <name>Mg(2+)</name>
        <dbReference type="ChEBI" id="CHEBI:18420"/>
    </ligand>
</feature>
<evidence type="ECO:0000256" key="5">
    <source>
        <dbReference type="ARBA" id="ARBA00022801"/>
    </source>
</evidence>
<evidence type="ECO:0000256" key="1">
    <source>
        <dbReference type="ARBA" id="ARBA00004782"/>
    </source>
</evidence>
<evidence type="ECO:0000256" key="10">
    <source>
        <dbReference type="PIRSR" id="PIRSR605959-1"/>
    </source>
</evidence>
<dbReference type="OrthoDB" id="9971669at2759"/>
<feature type="binding site" evidence="12">
    <location>
        <position position="245"/>
    </location>
    <ligand>
        <name>Mg(2+)</name>
        <dbReference type="ChEBI" id="CHEBI:18420"/>
    </ligand>
</feature>
<comment type="cofactor">
    <cofactor evidence="13">
        <name>Mg(2+)</name>
        <dbReference type="ChEBI" id="CHEBI:18420"/>
    </cofactor>
    <cofactor evidence="13">
        <name>Ca(2+)</name>
        <dbReference type="ChEBI" id="CHEBI:29108"/>
    </cofactor>
</comment>
<dbReference type="GO" id="GO:0006572">
    <property type="term" value="P:L-tyrosine catabolic process"/>
    <property type="evidence" value="ECO:0007669"/>
    <property type="project" value="UniProtKB-UniRule"/>
</dbReference>
<evidence type="ECO:0000256" key="3">
    <source>
        <dbReference type="ARBA" id="ARBA00012094"/>
    </source>
</evidence>
<evidence type="ECO:0000313" key="17">
    <source>
        <dbReference type="Proteomes" id="UP000068243"/>
    </source>
</evidence>
<dbReference type="GO" id="GO:0046872">
    <property type="term" value="F:metal ion binding"/>
    <property type="evidence" value="ECO:0007669"/>
    <property type="project" value="UniProtKB-UniRule"/>
</dbReference>
<dbReference type="Gene3D" id="3.90.850.10">
    <property type="entry name" value="Fumarylacetoacetase-like, C-terminal domain"/>
    <property type="match status" value="1"/>
</dbReference>
<evidence type="ECO:0000259" key="15">
    <source>
        <dbReference type="Pfam" id="PF09298"/>
    </source>
</evidence>
<evidence type="ECO:0000256" key="6">
    <source>
        <dbReference type="ARBA" id="ARBA00022837"/>
    </source>
</evidence>
<dbReference type="SUPFAM" id="SSF63433">
    <property type="entry name" value="Fumarylacetoacetate hydrolase, FAH, N-terminal domain"/>
    <property type="match status" value="1"/>
</dbReference>
<dbReference type="EMBL" id="BCMY01000003">
    <property type="protein sequence ID" value="GAQ37802.1"/>
    <property type="molecule type" value="Genomic_DNA"/>
</dbReference>
<evidence type="ECO:0000256" key="12">
    <source>
        <dbReference type="PIRSR" id="PIRSR605959-3"/>
    </source>
</evidence>
<dbReference type="PANTHER" id="PTHR43069:SF2">
    <property type="entry name" value="FUMARYLACETOACETASE"/>
    <property type="match status" value="1"/>
</dbReference>
<protein>
    <recommendedName>
        <fullName evidence="3 13">Fumarylacetoacetase</fullName>
        <ecNumber evidence="3 13">3.7.1.2</ecNumber>
    </recommendedName>
    <alternativeName>
        <fullName evidence="13">Fumarylacetoacetate hydrolase</fullName>
    </alternativeName>
</protein>
<keyword evidence="4 12" id="KW-0479">Metal-binding</keyword>
<proteinExistence type="inferred from homology"/>
<evidence type="ECO:0000256" key="9">
    <source>
        <dbReference type="ARBA" id="ARBA00023232"/>
    </source>
</evidence>
<comment type="caution">
    <text evidence="16">The sequence shown here is derived from an EMBL/GenBank/DDBJ whole genome shotgun (WGS) entry which is preliminary data.</text>
</comment>
<feature type="binding site" evidence="12">
    <location>
        <position position="221"/>
    </location>
    <ligand>
        <name>Ca(2+)</name>
        <dbReference type="ChEBI" id="CHEBI:29108"/>
    </ligand>
</feature>
<dbReference type="PANTHER" id="PTHR43069">
    <property type="entry name" value="FUMARYLACETOACETASE"/>
    <property type="match status" value="1"/>
</dbReference>
<dbReference type="InterPro" id="IPR036663">
    <property type="entry name" value="Fumarylacetoacetase_C_sf"/>
</dbReference>
<keyword evidence="16" id="KW-0413">Isomerase</keyword>
<comment type="catalytic activity">
    <reaction evidence="13">
        <text>4-fumarylacetoacetate + H2O = acetoacetate + fumarate + H(+)</text>
        <dbReference type="Rhea" id="RHEA:10244"/>
        <dbReference type="ChEBI" id="CHEBI:13705"/>
        <dbReference type="ChEBI" id="CHEBI:15377"/>
        <dbReference type="ChEBI" id="CHEBI:15378"/>
        <dbReference type="ChEBI" id="CHEBI:18034"/>
        <dbReference type="ChEBI" id="CHEBI:29806"/>
        <dbReference type="EC" id="3.7.1.2"/>
    </reaction>
</comment>
<keyword evidence="5 13" id="KW-0378">Hydrolase</keyword>
<dbReference type="VEuPathDB" id="FungiDB:ASPNIDRAFT2_1167128"/>
<dbReference type="GO" id="GO:1902000">
    <property type="term" value="P:homogentisate catabolic process"/>
    <property type="evidence" value="ECO:0007669"/>
    <property type="project" value="TreeGrafter"/>
</dbReference>
<feature type="binding site" evidence="12">
    <location>
        <position position="115"/>
    </location>
    <ligand>
        <name>Ca(2+)</name>
        <dbReference type="ChEBI" id="CHEBI:29108"/>
    </ligand>
</feature>
<feature type="binding site" evidence="12">
    <location>
        <position position="189"/>
    </location>
    <ligand>
        <name>Ca(2+)</name>
        <dbReference type="ChEBI" id="CHEBI:29108"/>
    </ligand>
</feature>
<dbReference type="GO" id="GO:0004334">
    <property type="term" value="F:fumarylacetoacetase activity"/>
    <property type="evidence" value="ECO:0007669"/>
    <property type="project" value="UniProtKB-UniRule"/>
</dbReference>
<feature type="binding site" evidence="11">
    <location>
        <position position="117"/>
    </location>
    <ligand>
        <name>substrate</name>
    </ligand>
</feature>